<dbReference type="GO" id="GO:0016020">
    <property type="term" value="C:membrane"/>
    <property type="evidence" value="ECO:0007669"/>
    <property type="project" value="UniProtKB-SubCell"/>
</dbReference>
<feature type="transmembrane region" description="Helical" evidence="9">
    <location>
        <begin position="416"/>
        <end position="432"/>
    </location>
</feature>
<evidence type="ECO:0000256" key="6">
    <source>
        <dbReference type="ARBA" id="ARBA00022989"/>
    </source>
</evidence>
<evidence type="ECO:0000256" key="4">
    <source>
        <dbReference type="ARBA" id="ARBA00022692"/>
    </source>
</evidence>
<keyword evidence="4 9" id="KW-0812">Transmembrane</keyword>
<feature type="transmembrane region" description="Helical" evidence="9">
    <location>
        <begin position="230"/>
        <end position="255"/>
    </location>
</feature>
<evidence type="ECO:0000256" key="1">
    <source>
        <dbReference type="ARBA" id="ARBA00004141"/>
    </source>
</evidence>
<sequence>MSSSPFEAAASPGGRVVIPAPAVTPPPFPSEVREPLLTPRISSYRSQSMQPPSSWEAGTHMVKSILGVALLALPRVFSMLGIGAGSICLAAVALLAYASLHALAKASARTGVMNMSVLAREELGVTGQAVLDMALIFNCFGMLVVYLVVIGDMLVGSPGEPGILTQDCGSRRVVLAVVAVVLLAPLVSSTSTCARRGSGGGVLCLAPNGTWWIGPEDGGRAARWAGASALGVAAILLWAAVSLILFIIAANNGALSHMHWWPKGHALIGHGFKSAVELTSLLSIMLVAYTCHWTLQHSVRMQSASSVRERQAQGVSAGAIAASTATFLLISICSYGVFGNATSADVINNYSVETLSKLLIPELAQAGFFGIRLGVLIALLLSFPLHASGREGMRVMAPLRTSLWQLVFRQPLQGPGLYLVTYVTLGAAWLAAAHLSDIWSVLILIGSTAGVLISLILPGLLSVGMEETLTETRGSKIRRQGGGLVLILFGIGIGAAGILHLAMYAGKTPHF</sequence>
<feature type="transmembrane region" description="Helical" evidence="9">
    <location>
        <begin position="315"/>
        <end position="338"/>
    </location>
</feature>
<keyword evidence="3" id="KW-0813">Transport</keyword>
<evidence type="ECO:0000256" key="2">
    <source>
        <dbReference type="ARBA" id="ARBA00008066"/>
    </source>
</evidence>
<evidence type="ECO:0000313" key="11">
    <source>
        <dbReference type="EMBL" id="RMZ55492.1"/>
    </source>
</evidence>
<evidence type="ECO:0000256" key="9">
    <source>
        <dbReference type="SAM" id="Phobius"/>
    </source>
</evidence>
<accession>A0A3M7L1U9</accession>
<feature type="transmembrane region" description="Helical" evidence="9">
    <location>
        <begin position="484"/>
        <end position="505"/>
    </location>
</feature>
<feature type="transmembrane region" description="Helical" evidence="9">
    <location>
        <begin position="358"/>
        <end position="383"/>
    </location>
</feature>
<comment type="caution">
    <text evidence="11">The sequence shown here is derived from an EMBL/GenBank/DDBJ whole genome shotgun (WGS) entry which is preliminary data.</text>
</comment>
<dbReference type="GO" id="GO:0015179">
    <property type="term" value="F:L-amino acid transmembrane transporter activity"/>
    <property type="evidence" value="ECO:0007669"/>
    <property type="project" value="TreeGrafter"/>
</dbReference>
<evidence type="ECO:0000313" key="12">
    <source>
        <dbReference type="Proteomes" id="UP000279271"/>
    </source>
</evidence>
<feature type="domain" description="Amino acid transporter transmembrane" evidence="10">
    <location>
        <begin position="236"/>
        <end position="467"/>
    </location>
</feature>
<protein>
    <recommendedName>
        <fullName evidence="10">Amino acid transporter transmembrane domain-containing protein</fullName>
    </recommendedName>
</protein>
<proteinExistence type="inferred from homology"/>
<keyword evidence="6 9" id="KW-1133">Transmembrane helix</keyword>
<feature type="transmembrane region" description="Helical" evidence="9">
    <location>
        <begin position="438"/>
        <end position="463"/>
    </location>
</feature>
<evidence type="ECO:0000256" key="8">
    <source>
        <dbReference type="SAM" id="MobiDB-lite"/>
    </source>
</evidence>
<comment type="similarity">
    <text evidence="2">Belongs to the amino acid/polyamine transporter 2 family.</text>
</comment>
<organism evidence="11 12">
    <name type="scientific">Auxenochlorella protothecoides</name>
    <name type="common">Green microalga</name>
    <name type="synonym">Chlorella protothecoides</name>
    <dbReference type="NCBI Taxonomy" id="3075"/>
    <lineage>
        <taxon>Eukaryota</taxon>
        <taxon>Viridiplantae</taxon>
        <taxon>Chlorophyta</taxon>
        <taxon>core chlorophytes</taxon>
        <taxon>Trebouxiophyceae</taxon>
        <taxon>Chlorellales</taxon>
        <taxon>Chlorellaceae</taxon>
        <taxon>Auxenochlorella</taxon>
    </lineage>
</organism>
<feature type="domain" description="Amino acid transporter transmembrane" evidence="10">
    <location>
        <begin position="53"/>
        <end position="186"/>
    </location>
</feature>
<evidence type="ECO:0000256" key="3">
    <source>
        <dbReference type="ARBA" id="ARBA00022448"/>
    </source>
</evidence>
<comment type="subcellular location">
    <subcellularLocation>
        <location evidence="1">Membrane</location>
        <topology evidence="1">Multi-pass membrane protein</topology>
    </subcellularLocation>
</comment>
<dbReference type="InterPro" id="IPR013057">
    <property type="entry name" value="AA_transpt_TM"/>
</dbReference>
<dbReference type="PANTHER" id="PTHR22950">
    <property type="entry name" value="AMINO ACID TRANSPORTER"/>
    <property type="match status" value="1"/>
</dbReference>
<dbReference type="AlphaFoldDB" id="A0A3M7L1U9"/>
<dbReference type="Proteomes" id="UP000279271">
    <property type="component" value="Unassembled WGS sequence"/>
</dbReference>
<dbReference type="Pfam" id="PF01490">
    <property type="entry name" value="Aa_trans"/>
    <property type="match status" value="2"/>
</dbReference>
<dbReference type="PANTHER" id="PTHR22950:SF458">
    <property type="entry name" value="SODIUM-COUPLED NEUTRAL AMINO ACID TRANSPORTER 11-RELATED"/>
    <property type="match status" value="1"/>
</dbReference>
<feature type="transmembrane region" description="Helical" evidence="9">
    <location>
        <begin position="125"/>
        <end position="149"/>
    </location>
</feature>
<gene>
    <name evidence="11" type="ORF">APUTEX25_000075</name>
</gene>
<evidence type="ECO:0000256" key="7">
    <source>
        <dbReference type="ARBA" id="ARBA00023136"/>
    </source>
</evidence>
<keyword evidence="5" id="KW-0029">Amino-acid transport</keyword>
<feature type="transmembrane region" description="Helical" evidence="9">
    <location>
        <begin position="275"/>
        <end position="295"/>
    </location>
</feature>
<feature type="region of interest" description="Disordered" evidence="8">
    <location>
        <begin position="1"/>
        <end position="20"/>
    </location>
</feature>
<dbReference type="EMBL" id="QOKY01000160">
    <property type="protein sequence ID" value="RMZ55492.1"/>
    <property type="molecule type" value="Genomic_DNA"/>
</dbReference>
<name>A0A3M7L1U9_AUXPR</name>
<feature type="transmembrane region" description="Helical" evidence="9">
    <location>
        <begin position="169"/>
        <end position="187"/>
    </location>
</feature>
<keyword evidence="7 9" id="KW-0472">Membrane</keyword>
<feature type="transmembrane region" description="Helical" evidence="9">
    <location>
        <begin position="76"/>
        <end position="104"/>
    </location>
</feature>
<evidence type="ECO:0000259" key="10">
    <source>
        <dbReference type="Pfam" id="PF01490"/>
    </source>
</evidence>
<evidence type="ECO:0000256" key="5">
    <source>
        <dbReference type="ARBA" id="ARBA00022970"/>
    </source>
</evidence>
<reference evidence="12" key="1">
    <citation type="journal article" date="2018" name="Algal Res.">
        <title>Characterization of plant carbon substrate utilization by Auxenochlorella protothecoides.</title>
        <authorList>
            <person name="Vogler B.W."/>
            <person name="Starkenburg S.R."/>
            <person name="Sudasinghe N."/>
            <person name="Schambach J.Y."/>
            <person name="Rollin J.A."/>
            <person name="Pattathil S."/>
            <person name="Barry A.N."/>
        </authorList>
    </citation>
    <scope>NUCLEOTIDE SEQUENCE [LARGE SCALE GENOMIC DNA]</scope>
    <source>
        <strain evidence="12">UTEX 25</strain>
    </source>
</reference>